<feature type="region of interest" description="Disordered" evidence="1">
    <location>
        <begin position="216"/>
        <end position="240"/>
    </location>
</feature>
<organism evidence="2 3">
    <name type="scientific">Jimgerdemannia flammicorona</name>
    <dbReference type="NCBI Taxonomy" id="994334"/>
    <lineage>
        <taxon>Eukaryota</taxon>
        <taxon>Fungi</taxon>
        <taxon>Fungi incertae sedis</taxon>
        <taxon>Mucoromycota</taxon>
        <taxon>Mucoromycotina</taxon>
        <taxon>Endogonomycetes</taxon>
        <taxon>Endogonales</taxon>
        <taxon>Endogonaceae</taxon>
        <taxon>Jimgerdemannia</taxon>
    </lineage>
</organism>
<protein>
    <submittedName>
        <fullName evidence="2">Uncharacterized protein</fullName>
    </submittedName>
</protein>
<comment type="caution">
    <text evidence="2">The sequence shown here is derived from an EMBL/GenBank/DDBJ whole genome shotgun (WGS) entry which is preliminary data.</text>
</comment>
<dbReference type="AlphaFoldDB" id="A0A433Q6Y2"/>
<feature type="region of interest" description="Disordered" evidence="1">
    <location>
        <begin position="129"/>
        <end position="167"/>
    </location>
</feature>
<dbReference type="EMBL" id="RBNJ01012711">
    <property type="protein sequence ID" value="RUS25537.1"/>
    <property type="molecule type" value="Genomic_DNA"/>
</dbReference>
<name>A0A433Q6Y2_9FUNG</name>
<reference evidence="2 3" key="1">
    <citation type="journal article" date="2018" name="New Phytol.">
        <title>Phylogenomics of Endogonaceae and evolution of mycorrhizas within Mucoromycota.</title>
        <authorList>
            <person name="Chang Y."/>
            <person name="Desiro A."/>
            <person name="Na H."/>
            <person name="Sandor L."/>
            <person name="Lipzen A."/>
            <person name="Clum A."/>
            <person name="Barry K."/>
            <person name="Grigoriev I.V."/>
            <person name="Martin F.M."/>
            <person name="Stajich J.E."/>
            <person name="Smith M.E."/>
            <person name="Bonito G."/>
            <person name="Spatafora J.W."/>
        </authorList>
    </citation>
    <scope>NUCLEOTIDE SEQUENCE [LARGE SCALE GENOMIC DNA]</scope>
    <source>
        <strain evidence="2 3">AD002</strain>
    </source>
</reference>
<keyword evidence="3" id="KW-1185">Reference proteome</keyword>
<evidence type="ECO:0000256" key="1">
    <source>
        <dbReference type="SAM" id="MobiDB-lite"/>
    </source>
</evidence>
<sequence length="341" mass="37857">MESDIFVPDSQDEEPDPIRIQACKLRFLNARRCPTILSAKLKGPFRTSPFAATYRHLDSDDETLGTTFTYRRNDAFPAEAPIHINPPSTSPNNTVEPSTASPFRKAIVTKRTQKTANLCFITTPDIRDQRATKKTSTSEGESHAKRNGVSQRLLRSHHKDLDGHDPTAKAFRLEQYIESMNEPELPQTTDFNSTFSERTLSSDITALLSKSLRPTVVSTKERGHTTYTPQSDVENPDSPSLDCAGKEIAEIDTKEQQRYPIDQFSLSSPLLEERGLSPSTNKGSLASSSPPAIIVSETWQVTFIAVGTLDEGCLRSWPAIGRRPIRRSAKEKEIVGSIKGI</sequence>
<accession>A0A433Q6Y2</accession>
<proteinExistence type="predicted"/>
<dbReference type="Proteomes" id="UP000274822">
    <property type="component" value="Unassembled WGS sequence"/>
</dbReference>
<gene>
    <name evidence="2" type="ORF">BC938DRAFT_472015</name>
</gene>
<evidence type="ECO:0000313" key="3">
    <source>
        <dbReference type="Proteomes" id="UP000274822"/>
    </source>
</evidence>
<evidence type="ECO:0000313" key="2">
    <source>
        <dbReference type="EMBL" id="RUS25537.1"/>
    </source>
</evidence>